<dbReference type="EMBL" id="CP073249">
    <property type="protein sequence ID" value="QUF05806.1"/>
    <property type="molecule type" value="Genomic_DNA"/>
</dbReference>
<keyword evidence="2" id="KW-0732">Signal</keyword>
<dbReference type="Pfam" id="PF09084">
    <property type="entry name" value="NMT1"/>
    <property type="match status" value="1"/>
</dbReference>
<dbReference type="AlphaFoldDB" id="A0AA45R5C4"/>
<name>A0AA45R5C4_9PSEU</name>
<dbReference type="Proteomes" id="UP000677152">
    <property type="component" value="Chromosome"/>
</dbReference>
<dbReference type="GO" id="GO:0009228">
    <property type="term" value="P:thiamine biosynthetic process"/>
    <property type="evidence" value="ECO:0007669"/>
    <property type="project" value="InterPro"/>
</dbReference>
<sequence>MRHPLARAGLALTTAMGVALAASGCFAGSDSSSSGNENAPAANVAEGSQISDERCQKNKDAGKIVYLTGYQYQASASILEYIAADKLGYFKALCLDVEIQPGTGDSMGNARMVAAGQVQVTPISLQEIIGARVEGEGSKIVGISAYSSSGLDVLMTNKDVNNLTQLEGKILGHKGKVPTSVEAMLKKAGVKYDAVQQVKVGYDATVLPRGEVQALTGFISNEPNQLAAQNKEVTVWRPFTFGIPSSIGGMAANPDFVTKHPTAAQDFMRAGFHAYEYCADDAKVSECVGYATEAAGGASDAYDPKHQEKIWKTEVAEIEATRTKTVALGALDLGHISSLVTFLKEANAMPGSVTEETAKTYFDTSVVEGLYDADQLIWPAP</sequence>
<evidence type="ECO:0000259" key="3">
    <source>
        <dbReference type="Pfam" id="PF09084"/>
    </source>
</evidence>
<reference evidence="4" key="1">
    <citation type="submission" date="2021-04" db="EMBL/GenBank/DDBJ databases">
        <title>Genomic sequence of Actinosynnema pretiosum subsp. pretiosum ATCC 31280 (C-14919).</title>
        <authorList>
            <person name="Bai L."/>
            <person name="Wang X."/>
            <person name="Xiao Y."/>
        </authorList>
    </citation>
    <scope>NUCLEOTIDE SEQUENCE</scope>
    <source>
        <strain evidence="4">ATCC 31280</strain>
    </source>
</reference>
<proteinExistence type="predicted"/>
<evidence type="ECO:0000256" key="1">
    <source>
        <dbReference type="SAM" id="MobiDB-lite"/>
    </source>
</evidence>
<evidence type="ECO:0000313" key="4">
    <source>
        <dbReference type="EMBL" id="QUF05806.1"/>
    </source>
</evidence>
<gene>
    <name evidence="4" type="ORF">KCV87_06910</name>
</gene>
<feature type="domain" description="SsuA/THI5-like" evidence="3">
    <location>
        <begin position="79"/>
        <end position="281"/>
    </location>
</feature>
<feature type="chain" id="PRO_5041234064" evidence="2">
    <location>
        <begin position="22"/>
        <end position="381"/>
    </location>
</feature>
<dbReference type="SUPFAM" id="SSF53850">
    <property type="entry name" value="Periplasmic binding protein-like II"/>
    <property type="match status" value="1"/>
</dbReference>
<dbReference type="InterPro" id="IPR015168">
    <property type="entry name" value="SsuA/THI5"/>
</dbReference>
<protein>
    <submittedName>
        <fullName evidence="4">ABC transporter substrate-binding protein</fullName>
    </submittedName>
</protein>
<feature type="signal peptide" evidence="2">
    <location>
        <begin position="1"/>
        <end position="21"/>
    </location>
</feature>
<dbReference type="InterPro" id="IPR027939">
    <property type="entry name" value="NMT1/THI5"/>
</dbReference>
<evidence type="ECO:0000256" key="2">
    <source>
        <dbReference type="SAM" id="SignalP"/>
    </source>
</evidence>
<dbReference type="PROSITE" id="PS51257">
    <property type="entry name" value="PROKAR_LIPOPROTEIN"/>
    <property type="match status" value="1"/>
</dbReference>
<feature type="region of interest" description="Disordered" evidence="1">
    <location>
        <begin position="34"/>
        <end position="54"/>
    </location>
</feature>
<dbReference type="PANTHER" id="PTHR31528:SF3">
    <property type="entry name" value="THIAMINE BIOSYNTHESIS PROTEIN HI_0357-RELATED"/>
    <property type="match status" value="1"/>
</dbReference>
<accession>A0AA45R5C4</accession>
<dbReference type="PANTHER" id="PTHR31528">
    <property type="entry name" value="4-AMINO-5-HYDROXYMETHYL-2-METHYLPYRIMIDINE PHOSPHATE SYNTHASE THI11-RELATED"/>
    <property type="match status" value="1"/>
</dbReference>
<organism evidence="4 5">
    <name type="scientific">Actinosynnema pretiosum subsp. pretiosum</name>
    <dbReference type="NCBI Taxonomy" id="103721"/>
    <lineage>
        <taxon>Bacteria</taxon>
        <taxon>Bacillati</taxon>
        <taxon>Actinomycetota</taxon>
        <taxon>Actinomycetes</taxon>
        <taxon>Pseudonocardiales</taxon>
        <taxon>Pseudonocardiaceae</taxon>
        <taxon>Actinosynnema</taxon>
    </lineage>
</organism>
<evidence type="ECO:0000313" key="5">
    <source>
        <dbReference type="Proteomes" id="UP000677152"/>
    </source>
</evidence>
<dbReference type="Gene3D" id="3.40.190.10">
    <property type="entry name" value="Periplasmic binding protein-like II"/>
    <property type="match status" value="2"/>
</dbReference>